<reference evidence="1 2" key="1">
    <citation type="submission" date="2018-06" db="EMBL/GenBank/DDBJ databases">
        <authorList>
            <consortium name="Pathogen Informatics"/>
            <person name="Doyle S."/>
        </authorList>
    </citation>
    <scope>NUCLEOTIDE SEQUENCE [LARGE SCALE GENOMIC DNA]</scope>
    <source>
        <strain evidence="1 2">NCTC10295</strain>
    </source>
</reference>
<protein>
    <submittedName>
        <fullName evidence="1">Uncharacterized protein</fullName>
    </submittedName>
</protein>
<organism evidence="1 2">
    <name type="scientific">Bergeriella denitrificans</name>
    <name type="common">Neisseria denitrificans</name>
    <dbReference type="NCBI Taxonomy" id="494"/>
    <lineage>
        <taxon>Bacteria</taxon>
        <taxon>Pseudomonadati</taxon>
        <taxon>Pseudomonadota</taxon>
        <taxon>Betaproteobacteria</taxon>
        <taxon>Neisseriales</taxon>
        <taxon>Neisseriaceae</taxon>
        <taxon>Bergeriella</taxon>
    </lineage>
</organism>
<evidence type="ECO:0000313" key="2">
    <source>
        <dbReference type="Proteomes" id="UP000254651"/>
    </source>
</evidence>
<keyword evidence="2" id="KW-1185">Reference proteome</keyword>
<sequence>MSLSFNISIISPPSYPHVRAFDELAELLRHSLLELGYPADITANHFDHSRTNILFGIHLWPSKHLDRLPASSIIMNTEQLEALAHADEVRQIMYRNTLAAARRFPVWDYDRRNIRALAAEGIPAVLWEIGHHPALERIRPAETADIDVLFYGSINPRRANILNALSAEGLRVKHLFGLYGAERDAWIARAKMVLNLHAYDTHIFEIVRCSYLMSNGICTVSEVNDDTSIAPQYRNGIVAAPYGKLVETCMALAHNAPLLEHYRRAAFDTISRLPQAAFTRNALAQTPNQAFTAARPSENSTAGG</sequence>
<evidence type="ECO:0000313" key="1">
    <source>
        <dbReference type="EMBL" id="STZ77051.1"/>
    </source>
</evidence>
<dbReference type="EMBL" id="UGQS01000002">
    <property type="protein sequence ID" value="STZ77051.1"/>
    <property type="molecule type" value="Genomic_DNA"/>
</dbReference>
<dbReference type="Proteomes" id="UP000254651">
    <property type="component" value="Unassembled WGS sequence"/>
</dbReference>
<proteinExistence type="predicted"/>
<gene>
    <name evidence="1" type="ORF">NCTC10295_01852</name>
</gene>
<dbReference type="RefSeq" id="WP_066079006.1">
    <property type="nucleotide sequence ID" value="NZ_CP181246.1"/>
</dbReference>
<accession>A0A378UKM8</accession>
<dbReference type="AlphaFoldDB" id="A0A378UKM8"/>
<name>A0A378UKM8_BERDE</name>